<protein>
    <submittedName>
        <fullName evidence="1">Uncharacterized protein</fullName>
    </submittedName>
</protein>
<reference evidence="1" key="1">
    <citation type="submission" date="2024-03" db="EMBL/GenBank/DDBJ databases">
        <title>WGS assembly of Saponaria officinalis var. Norfolk2.</title>
        <authorList>
            <person name="Jenkins J."/>
            <person name="Shu S."/>
            <person name="Grimwood J."/>
            <person name="Barry K."/>
            <person name="Goodstein D."/>
            <person name="Schmutz J."/>
            <person name="Leebens-Mack J."/>
            <person name="Osbourn A."/>
        </authorList>
    </citation>
    <scope>NUCLEOTIDE SEQUENCE [LARGE SCALE GENOMIC DNA]</scope>
    <source>
        <strain evidence="1">JIC</strain>
    </source>
</reference>
<dbReference type="Proteomes" id="UP001443914">
    <property type="component" value="Unassembled WGS sequence"/>
</dbReference>
<gene>
    <name evidence="1" type="ORF">RND81_02G027500</name>
</gene>
<keyword evidence="2" id="KW-1185">Reference proteome</keyword>
<sequence length="135" mass="16013">MAALHEDHEEFIEIQVNADDFKHEHPYNLSMAECLGDSLYFTVSRLDDDVHDNHLNNNIVDYKNVDNVSSLQSPRVTFVNNLEVKKQPHEYLKKQVKSYDGDDGDEEEEEEFWYMCSFRKFKRCQGRSKSFSRKK</sequence>
<comment type="caution">
    <text evidence="1">The sequence shown here is derived from an EMBL/GenBank/DDBJ whole genome shotgun (WGS) entry which is preliminary data.</text>
</comment>
<dbReference type="AlphaFoldDB" id="A0AAW1MQC6"/>
<organism evidence="1 2">
    <name type="scientific">Saponaria officinalis</name>
    <name type="common">Common soapwort</name>
    <name type="synonym">Lychnis saponaria</name>
    <dbReference type="NCBI Taxonomy" id="3572"/>
    <lineage>
        <taxon>Eukaryota</taxon>
        <taxon>Viridiplantae</taxon>
        <taxon>Streptophyta</taxon>
        <taxon>Embryophyta</taxon>
        <taxon>Tracheophyta</taxon>
        <taxon>Spermatophyta</taxon>
        <taxon>Magnoliopsida</taxon>
        <taxon>eudicotyledons</taxon>
        <taxon>Gunneridae</taxon>
        <taxon>Pentapetalae</taxon>
        <taxon>Caryophyllales</taxon>
        <taxon>Caryophyllaceae</taxon>
        <taxon>Caryophylleae</taxon>
        <taxon>Saponaria</taxon>
    </lineage>
</organism>
<name>A0AAW1MQC6_SAPOF</name>
<proteinExistence type="predicted"/>
<accession>A0AAW1MQC6</accession>
<evidence type="ECO:0000313" key="1">
    <source>
        <dbReference type="EMBL" id="KAK9747974.1"/>
    </source>
</evidence>
<dbReference type="EMBL" id="JBDFQZ010000002">
    <property type="protein sequence ID" value="KAK9747974.1"/>
    <property type="molecule type" value="Genomic_DNA"/>
</dbReference>
<evidence type="ECO:0000313" key="2">
    <source>
        <dbReference type="Proteomes" id="UP001443914"/>
    </source>
</evidence>